<evidence type="ECO:0000313" key="1">
    <source>
        <dbReference type="EMBL" id="KAI4337764.1"/>
    </source>
</evidence>
<gene>
    <name evidence="1" type="ORF">L6164_016140</name>
</gene>
<comment type="caution">
    <text evidence="1">The sequence shown here is derived from an EMBL/GenBank/DDBJ whole genome shotgun (WGS) entry which is preliminary data.</text>
</comment>
<reference evidence="1 2" key="1">
    <citation type="journal article" date="2022" name="DNA Res.">
        <title>Chromosomal-level genome assembly of the orchid tree Bauhinia variegata (Leguminosae; Cercidoideae) supports the allotetraploid origin hypothesis of Bauhinia.</title>
        <authorList>
            <person name="Zhong Y."/>
            <person name="Chen Y."/>
            <person name="Zheng D."/>
            <person name="Pang J."/>
            <person name="Liu Y."/>
            <person name="Luo S."/>
            <person name="Meng S."/>
            <person name="Qian L."/>
            <person name="Wei D."/>
            <person name="Dai S."/>
            <person name="Zhou R."/>
        </authorList>
    </citation>
    <scope>NUCLEOTIDE SEQUENCE [LARGE SCALE GENOMIC DNA]</scope>
    <source>
        <strain evidence="1">BV-YZ2020</strain>
    </source>
</reference>
<dbReference type="Proteomes" id="UP000828941">
    <property type="component" value="Chromosome 6"/>
</dbReference>
<name>A0ACB9NPP1_BAUVA</name>
<proteinExistence type="predicted"/>
<dbReference type="EMBL" id="CM039431">
    <property type="protein sequence ID" value="KAI4337764.1"/>
    <property type="molecule type" value="Genomic_DNA"/>
</dbReference>
<evidence type="ECO:0000313" key="2">
    <source>
        <dbReference type="Proteomes" id="UP000828941"/>
    </source>
</evidence>
<keyword evidence="2" id="KW-1185">Reference proteome</keyword>
<organism evidence="1 2">
    <name type="scientific">Bauhinia variegata</name>
    <name type="common">Purple orchid tree</name>
    <name type="synonym">Phanera variegata</name>
    <dbReference type="NCBI Taxonomy" id="167791"/>
    <lineage>
        <taxon>Eukaryota</taxon>
        <taxon>Viridiplantae</taxon>
        <taxon>Streptophyta</taxon>
        <taxon>Embryophyta</taxon>
        <taxon>Tracheophyta</taxon>
        <taxon>Spermatophyta</taxon>
        <taxon>Magnoliopsida</taxon>
        <taxon>eudicotyledons</taxon>
        <taxon>Gunneridae</taxon>
        <taxon>Pentapetalae</taxon>
        <taxon>rosids</taxon>
        <taxon>fabids</taxon>
        <taxon>Fabales</taxon>
        <taxon>Fabaceae</taxon>
        <taxon>Cercidoideae</taxon>
        <taxon>Cercideae</taxon>
        <taxon>Bauhiniinae</taxon>
        <taxon>Bauhinia</taxon>
    </lineage>
</organism>
<sequence length="173" mass="19823">MGSKEKADKKQKNNGRDRNTKTNEVLVTVYVESSTPRSQKLSNPMTKTKANQPWKGIKSGGKQGYDRRAQLLAYTRQLRNASSQEGGENKVPSITDQSRTKTKRCIWLTRICAPSSQVLRRSGRRRKYERLASKESRQANHQSRKKGNEGDNSSFLMKVKNMLREMSCKEIEQ</sequence>
<accession>A0ACB9NPP1</accession>
<protein>
    <submittedName>
        <fullName evidence="1">Uncharacterized protein</fullName>
    </submittedName>
</protein>